<dbReference type="Proteomes" id="UP000663970">
    <property type="component" value="Unassembled WGS sequence"/>
</dbReference>
<evidence type="ECO:0000256" key="2">
    <source>
        <dbReference type="ARBA" id="ARBA00034078"/>
    </source>
</evidence>
<proteinExistence type="predicted"/>
<evidence type="ECO:0000256" key="1">
    <source>
        <dbReference type="ARBA" id="ARBA00023125"/>
    </source>
</evidence>
<keyword evidence="5" id="KW-1185">Reference proteome</keyword>
<dbReference type="InterPro" id="IPR036388">
    <property type="entry name" value="WH-like_DNA-bd_sf"/>
</dbReference>
<reference evidence="4 5" key="1">
    <citation type="submission" date="2020-12" db="EMBL/GenBank/DDBJ databases">
        <title>Oil enriched cultivation method for isolating marine PHA-producing bacteria.</title>
        <authorList>
            <person name="Zheng W."/>
            <person name="Yu S."/>
            <person name="Huang Y."/>
        </authorList>
    </citation>
    <scope>NUCLEOTIDE SEQUENCE [LARGE SCALE GENOMIC DNA]</scope>
    <source>
        <strain evidence="4 5">SY-2-6</strain>
    </source>
</reference>
<sequence>MHLKKYTDYALRVLMFAGSKEDGALANKKEISEVFHISENHLGKIIHELSRLGLIETIRGRAGGIRLAEEPKDINIGSVVRAMEDNFHLLECFDCGSDYCVLTPACRLKRALHEALAAFFQVLDSYTLADLLDNRGELQKLMGLA</sequence>
<dbReference type="RefSeq" id="WP_027955891.1">
    <property type="nucleotide sequence ID" value="NZ_JAEKJY010000004.1"/>
</dbReference>
<dbReference type="NCBIfam" id="TIGR00738">
    <property type="entry name" value="rrf2_super"/>
    <property type="match status" value="1"/>
</dbReference>
<organism evidence="4 5">
    <name type="scientific">Halobacillus kuroshimensis</name>
    <dbReference type="NCBI Taxonomy" id="302481"/>
    <lineage>
        <taxon>Bacteria</taxon>
        <taxon>Bacillati</taxon>
        <taxon>Bacillota</taxon>
        <taxon>Bacilli</taxon>
        <taxon>Bacillales</taxon>
        <taxon>Bacillaceae</taxon>
        <taxon>Halobacillus</taxon>
    </lineage>
</organism>
<comment type="cofactor">
    <cofactor evidence="2">
        <name>[2Fe-2S] cluster</name>
        <dbReference type="ChEBI" id="CHEBI:190135"/>
    </cofactor>
</comment>
<evidence type="ECO:0000256" key="3">
    <source>
        <dbReference type="ARBA" id="ARBA00040173"/>
    </source>
</evidence>
<keyword evidence="1" id="KW-0238">DNA-binding</keyword>
<comment type="caution">
    <text evidence="4">The sequence shown here is derived from an EMBL/GenBank/DDBJ whole genome shotgun (WGS) entry which is preliminary data.</text>
</comment>
<dbReference type="Pfam" id="PF02082">
    <property type="entry name" value="Rrf2"/>
    <property type="match status" value="1"/>
</dbReference>
<dbReference type="Gene3D" id="1.10.10.10">
    <property type="entry name" value="Winged helix-like DNA-binding domain superfamily/Winged helix DNA-binding domain"/>
    <property type="match status" value="1"/>
</dbReference>
<name>A0ABS3DZ34_9BACI</name>
<gene>
    <name evidence="4" type="ORF">JF544_14475</name>
</gene>
<accession>A0ABS3DZ34</accession>
<evidence type="ECO:0000313" key="4">
    <source>
        <dbReference type="EMBL" id="MBN8236469.1"/>
    </source>
</evidence>
<evidence type="ECO:0000313" key="5">
    <source>
        <dbReference type="Proteomes" id="UP000663970"/>
    </source>
</evidence>
<dbReference type="SUPFAM" id="SSF46785">
    <property type="entry name" value="Winged helix' DNA-binding domain"/>
    <property type="match status" value="1"/>
</dbReference>
<protein>
    <recommendedName>
        <fullName evidence="3">HTH-type transcriptional regulator NsrR</fullName>
    </recommendedName>
</protein>
<dbReference type="InterPro" id="IPR036390">
    <property type="entry name" value="WH_DNA-bd_sf"/>
</dbReference>
<dbReference type="EMBL" id="JAEKJY010000004">
    <property type="protein sequence ID" value="MBN8236469.1"/>
    <property type="molecule type" value="Genomic_DNA"/>
</dbReference>
<dbReference type="PROSITE" id="PS51197">
    <property type="entry name" value="HTH_RRF2_2"/>
    <property type="match status" value="1"/>
</dbReference>
<dbReference type="InterPro" id="IPR000944">
    <property type="entry name" value="Tscrpt_reg_Rrf2"/>
</dbReference>
<dbReference type="InterPro" id="IPR030489">
    <property type="entry name" value="TR_Rrf2-type_CS"/>
</dbReference>
<dbReference type="PROSITE" id="PS01332">
    <property type="entry name" value="HTH_RRF2_1"/>
    <property type="match status" value="1"/>
</dbReference>
<dbReference type="PANTHER" id="PTHR33221">
    <property type="entry name" value="WINGED HELIX-TURN-HELIX TRANSCRIPTIONAL REGULATOR, RRF2 FAMILY"/>
    <property type="match status" value="1"/>
</dbReference>
<dbReference type="PANTHER" id="PTHR33221:SF4">
    <property type="entry name" value="HTH-TYPE TRANSCRIPTIONAL REPRESSOR NSRR"/>
    <property type="match status" value="1"/>
</dbReference>